<dbReference type="InterPro" id="IPR017850">
    <property type="entry name" value="Alkaline_phosphatase_core_sf"/>
</dbReference>
<comment type="caution">
    <text evidence="2">The sequence shown here is derived from an EMBL/GenBank/DDBJ whole genome shotgun (WGS) entry which is preliminary data.</text>
</comment>
<dbReference type="PANTHER" id="PTHR10151:SF120">
    <property type="entry name" value="BIS(5'-ADENOSYL)-TRIPHOSPHATASE"/>
    <property type="match status" value="1"/>
</dbReference>
<evidence type="ECO:0000256" key="1">
    <source>
        <dbReference type="SAM" id="Phobius"/>
    </source>
</evidence>
<keyword evidence="1" id="KW-0812">Transmembrane</keyword>
<reference evidence="2" key="2">
    <citation type="submission" date="2020-09" db="EMBL/GenBank/DDBJ databases">
        <authorList>
            <person name="Sun Q."/>
            <person name="Ohkuma M."/>
        </authorList>
    </citation>
    <scope>NUCLEOTIDE SEQUENCE</scope>
    <source>
        <strain evidence="2">JCM 14719</strain>
    </source>
</reference>
<feature type="transmembrane region" description="Helical" evidence="1">
    <location>
        <begin position="73"/>
        <end position="89"/>
    </location>
</feature>
<feature type="transmembrane region" description="Helical" evidence="1">
    <location>
        <begin position="152"/>
        <end position="174"/>
    </location>
</feature>
<dbReference type="Gene3D" id="3.40.720.10">
    <property type="entry name" value="Alkaline Phosphatase, subunit A"/>
    <property type="match status" value="2"/>
</dbReference>
<protein>
    <recommendedName>
        <fullName evidence="4">Sulfatase</fullName>
    </recommendedName>
</protein>
<dbReference type="AlphaFoldDB" id="A0A8J3B8B3"/>
<keyword evidence="3" id="KW-1185">Reference proteome</keyword>
<evidence type="ECO:0008006" key="4">
    <source>
        <dbReference type="Google" id="ProtNLM"/>
    </source>
</evidence>
<dbReference type="Pfam" id="PF01663">
    <property type="entry name" value="Phosphodiest"/>
    <property type="match status" value="2"/>
</dbReference>
<sequence>MKAASAFEVVAARAWNVLNEGKPFTPVFVAALWLVWHAPAWDSLTFWKAVLGVAVAVAPLAAAVVWWDFPLHLRAFLLLPLAVSLWVYPLPPLGLVLAALGAYGFFTVFFWGTLYYRLRIGTPWTNFTRFWKLVLKNSDSTSGNAREQIPKVLLLLVASEGAYAVLAGSGSPLWDGRTFWALHAAFTGLYALYAWAVHRRLFTWKPAEYPRYTEMPDAVPPAVDRVYVVVIDGCRKDRLAEAHTPFLDRLAAEGTVYEAMETVYPARTVVCFSSMLTGTYPAEHGIHSNLVWRLGVRCESIFDSLRKADKRGVLVGIAHLIDAFGDDVASVTAVMPNDEADGRIMARARQIVTEEDPDLLVVQLIAVDQTGHSRGPLYDEYRQKIEEADAHIAAFYEWLRERGKLDRAVFIVCADHGQSDGIGGHAHLAEGERFVPFLVHGTGVVRGKVVAEPRSLVSLAPTLAWLLRAPLPNRSRGPVLTEAFAVQSGERVRPNGSVASERRTGT</sequence>
<dbReference type="GO" id="GO:0016787">
    <property type="term" value="F:hydrolase activity"/>
    <property type="evidence" value="ECO:0007669"/>
    <property type="project" value="UniProtKB-ARBA"/>
</dbReference>
<dbReference type="Proteomes" id="UP000637720">
    <property type="component" value="Unassembled WGS sequence"/>
</dbReference>
<evidence type="ECO:0000313" key="2">
    <source>
        <dbReference type="EMBL" id="GGK02866.1"/>
    </source>
</evidence>
<feature type="transmembrane region" description="Helical" evidence="1">
    <location>
        <begin position="180"/>
        <end position="197"/>
    </location>
</feature>
<dbReference type="InterPro" id="IPR002591">
    <property type="entry name" value="Phosphodiest/P_Trfase"/>
</dbReference>
<dbReference type="SUPFAM" id="SSF53649">
    <property type="entry name" value="Alkaline phosphatase-like"/>
    <property type="match status" value="1"/>
</dbReference>
<feature type="transmembrane region" description="Helical" evidence="1">
    <location>
        <begin position="46"/>
        <end position="66"/>
    </location>
</feature>
<keyword evidence="1" id="KW-1133">Transmembrane helix</keyword>
<evidence type="ECO:0000313" key="3">
    <source>
        <dbReference type="Proteomes" id="UP000637720"/>
    </source>
</evidence>
<accession>A0A8J3B8B3</accession>
<dbReference type="PANTHER" id="PTHR10151">
    <property type="entry name" value="ECTONUCLEOTIDE PYROPHOSPHATASE/PHOSPHODIESTERASE"/>
    <property type="match status" value="1"/>
</dbReference>
<organism evidence="2 3">
    <name type="scientific">Calditerricola satsumensis</name>
    <dbReference type="NCBI Taxonomy" id="373054"/>
    <lineage>
        <taxon>Bacteria</taxon>
        <taxon>Bacillati</taxon>
        <taxon>Bacillota</taxon>
        <taxon>Bacilli</taxon>
        <taxon>Bacillales</taxon>
        <taxon>Bacillaceae</taxon>
        <taxon>Calditerricola</taxon>
    </lineage>
</organism>
<gene>
    <name evidence="2" type="ORF">GCM10007043_16130</name>
</gene>
<dbReference type="RefSeq" id="WP_054671497.1">
    <property type="nucleotide sequence ID" value="NZ_BMOF01000033.1"/>
</dbReference>
<dbReference type="EMBL" id="BMOF01000033">
    <property type="protein sequence ID" value="GGK02866.1"/>
    <property type="molecule type" value="Genomic_DNA"/>
</dbReference>
<reference evidence="2" key="1">
    <citation type="journal article" date="2014" name="Int. J. Syst. Evol. Microbiol.">
        <title>Complete genome sequence of Corynebacterium casei LMG S-19264T (=DSM 44701T), isolated from a smear-ripened cheese.</title>
        <authorList>
            <consortium name="US DOE Joint Genome Institute (JGI-PGF)"/>
            <person name="Walter F."/>
            <person name="Albersmeier A."/>
            <person name="Kalinowski J."/>
            <person name="Ruckert C."/>
        </authorList>
    </citation>
    <scope>NUCLEOTIDE SEQUENCE</scope>
    <source>
        <strain evidence="2">JCM 14719</strain>
    </source>
</reference>
<keyword evidence="1" id="KW-0472">Membrane</keyword>
<name>A0A8J3B8B3_9BACI</name>
<feature type="transmembrane region" description="Helical" evidence="1">
    <location>
        <begin position="95"/>
        <end position="116"/>
    </location>
</feature>
<proteinExistence type="predicted"/>